<reference evidence="1" key="1">
    <citation type="submission" date="2014-09" db="EMBL/GenBank/DDBJ databases">
        <authorList>
            <person name="Magalhaes I.L.F."/>
            <person name="Oliveira U."/>
            <person name="Santos F.R."/>
            <person name="Vidigal T.H.D.A."/>
            <person name="Brescovit A.D."/>
            <person name="Santos A.J."/>
        </authorList>
    </citation>
    <scope>NUCLEOTIDE SEQUENCE</scope>
    <source>
        <tissue evidence="1">Shoot tissue taken approximately 20 cm above the soil surface</tissue>
    </source>
</reference>
<proteinExistence type="predicted"/>
<protein>
    <submittedName>
        <fullName evidence="1">Uncharacterized protein</fullName>
    </submittedName>
</protein>
<sequence length="26" mass="2784">MTSGTILEVQIPRKASSTRLLAASRP</sequence>
<dbReference type="AlphaFoldDB" id="A0A0A8Y2I1"/>
<name>A0A0A8Y2I1_ARUDO</name>
<accession>A0A0A8Y2I1</accession>
<evidence type="ECO:0000313" key="1">
    <source>
        <dbReference type="EMBL" id="JAD19430.1"/>
    </source>
</evidence>
<organism evidence="1">
    <name type="scientific">Arundo donax</name>
    <name type="common">Giant reed</name>
    <name type="synonym">Donax arundinaceus</name>
    <dbReference type="NCBI Taxonomy" id="35708"/>
    <lineage>
        <taxon>Eukaryota</taxon>
        <taxon>Viridiplantae</taxon>
        <taxon>Streptophyta</taxon>
        <taxon>Embryophyta</taxon>
        <taxon>Tracheophyta</taxon>
        <taxon>Spermatophyta</taxon>
        <taxon>Magnoliopsida</taxon>
        <taxon>Liliopsida</taxon>
        <taxon>Poales</taxon>
        <taxon>Poaceae</taxon>
        <taxon>PACMAD clade</taxon>
        <taxon>Arundinoideae</taxon>
        <taxon>Arundineae</taxon>
        <taxon>Arundo</taxon>
    </lineage>
</organism>
<reference evidence="1" key="2">
    <citation type="journal article" date="2015" name="Data Brief">
        <title>Shoot transcriptome of the giant reed, Arundo donax.</title>
        <authorList>
            <person name="Barrero R.A."/>
            <person name="Guerrero F.D."/>
            <person name="Moolhuijzen P."/>
            <person name="Goolsby J.A."/>
            <person name="Tidwell J."/>
            <person name="Bellgard S.E."/>
            <person name="Bellgard M.I."/>
        </authorList>
    </citation>
    <scope>NUCLEOTIDE SEQUENCE</scope>
    <source>
        <tissue evidence="1">Shoot tissue taken approximately 20 cm above the soil surface</tissue>
    </source>
</reference>
<dbReference type="EMBL" id="GBRH01278465">
    <property type="protein sequence ID" value="JAD19430.1"/>
    <property type="molecule type" value="Transcribed_RNA"/>
</dbReference>